<name>A0A8H3EF57_9LECA</name>
<sequence>MSNFITGSYETPSKGLEQKANAREDPPVDAGVASDGSEEGEIQDDDPVGSKRKRSPSIEQQGHPKRTKEDDSTIDSFDNMMYPTQRIPCVISIDKQAPFGSLYRVTTGFVVLLFLDPGRYGPPTVSLAFRTTGTETGKDIARNNWDTKSAIRGEWAMSQVVTGYATPEATDHRMSNPTVLNEFLTKDMSTLLYMRFKSWPRVLGFQHKNTVRDQTSAIQASMRTMFRPNNQYSLELWFIAPFNATLFRRHCLRYFTESSASRHCPLDQWQDQSGQYFEKKPKLQPPALLVGGEQDEPIRFPAATKKPKRLPTTTFARTQHTGAAQDTVTGSDNTSYQTEQSTASYS</sequence>
<reference evidence="2" key="1">
    <citation type="submission" date="2021-03" db="EMBL/GenBank/DDBJ databases">
        <authorList>
            <person name="Tagirdzhanova G."/>
        </authorList>
    </citation>
    <scope>NUCLEOTIDE SEQUENCE</scope>
</reference>
<feature type="region of interest" description="Disordered" evidence="1">
    <location>
        <begin position="299"/>
        <end position="346"/>
    </location>
</feature>
<feature type="compositionally biased region" description="Polar residues" evidence="1">
    <location>
        <begin position="1"/>
        <end position="11"/>
    </location>
</feature>
<dbReference type="AlphaFoldDB" id="A0A8H3EF57"/>
<proteinExistence type="predicted"/>
<keyword evidence="3" id="KW-1185">Reference proteome</keyword>
<dbReference type="Proteomes" id="UP000664203">
    <property type="component" value="Unassembled WGS sequence"/>
</dbReference>
<protein>
    <submittedName>
        <fullName evidence="2">Uncharacterized protein</fullName>
    </submittedName>
</protein>
<feature type="compositionally biased region" description="Basic and acidic residues" evidence="1">
    <location>
        <begin position="16"/>
        <end position="26"/>
    </location>
</feature>
<comment type="caution">
    <text evidence="2">The sequence shown here is derived from an EMBL/GenBank/DDBJ whole genome shotgun (WGS) entry which is preliminary data.</text>
</comment>
<evidence type="ECO:0000313" key="2">
    <source>
        <dbReference type="EMBL" id="CAF9905656.1"/>
    </source>
</evidence>
<accession>A0A8H3EF57</accession>
<feature type="compositionally biased region" description="Acidic residues" evidence="1">
    <location>
        <begin position="36"/>
        <end position="47"/>
    </location>
</feature>
<evidence type="ECO:0000313" key="3">
    <source>
        <dbReference type="Proteomes" id="UP000664203"/>
    </source>
</evidence>
<organism evidence="2 3">
    <name type="scientific">Alectoria fallacina</name>
    <dbReference type="NCBI Taxonomy" id="1903189"/>
    <lineage>
        <taxon>Eukaryota</taxon>
        <taxon>Fungi</taxon>
        <taxon>Dikarya</taxon>
        <taxon>Ascomycota</taxon>
        <taxon>Pezizomycotina</taxon>
        <taxon>Lecanoromycetes</taxon>
        <taxon>OSLEUM clade</taxon>
        <taxon>Lecanoromycetidae</taxon>
        <taxon>Lecanorales</taxon>
        <taxon>Lecanorineae</taxon>
        <taxon>Parmeliaceae</taxon>
        <taxon>Alectoria</taxon>
    </lineage>
</organism>
<gene>
    <name evidence="2" type="ORF">ALECFALPRED_001073</name>
</gene>
<feature type="compositionally biased region" description="Polar residues" evidence="1">
    <location>
        <begin position="311"/>
        <end position="346"/>
    </location>
</feature>
<dbReference type="EMBL" id="CAJPDR010000012">
    <property type="protein sequence ID" value="CAF9905656.1"/>
    <property type="molecule type" value="Genomic_DNA"/>
</dbReference>
<evidence type="ECO:0000256" key="1">
    <source>
        <dbReference type="SAM" id="MobiDB-lite"/>
    </source>
</evidence>
<feature type="region of interest" description="Disordered" evidence="1">
    <location>
        <begin position="1"/>
        <end position="79"/>
    </location>
</feature>
<dbReference type="OrthoDB" id="5422798at2759"/>